<proteinExistence type="predicted"/>
<dbReference type="EMBL" id="JAHKPD010000013">
    <property type="protein sequence ID" value="MBU2950994.1"/>
    <property type="molecule type" value="Genomic_DNA"/>
</dbReference>
<evidence type="ECO:0000313" key="2">
    <source>
        <dbReference type="Proteomes" id="UP001647509"/>
    </source>
</evidence>
<evidence type="ECO:0000313" key="1">
    <source>
        <dbReference type="EMBL" id="MBU2950994.1"/>
    </source>
</evidence>
<organism evidence="1 2">
    <name type="scientific">Pseudotamlana agarivorans</name>
    <dbReference type="NCBI Taxonomy" id="481183"/>
    <lineage>
        <taxon>Bacteria</taxon>
        <taxon>Pseudomonadati</taxon>
        <taxon>Bacteroidota</taxon>
        <taxon>Flavobacteriia</taxon>
        <taxon>Flavobacteriales</taxon>
        <taxon>Flavobacteriaceae</taxon>
        <taxon>Pseudotamlana</taxon>
    </lineage>
</organism>
<gene>
    <name evidence="1" type="ORF">KO493_09815</name>
</gene>
<reference evidence="1" key="1">
    <citation type="submission" date="2021-05" db="EMBL/GenBank/DDBJ databases">
        <title>Draft genomes of bacteria isolated from model marine particles.</title>
        <authorList>
            <person name="Datta M.S."/>
            <person name="Schwartzman J.A."/>
            <person name="Enke T.N."/>
            <person name="Saavedra J."/>
            <person name="Cermak N."/>
            <person name="Cordero O.X."/>
        </authorList>
    </citation>
    <scope>NUCLEOTIDE SEQUENCE</scope>
    <source>
        <strain evidence="1">I2M19</strain>
    </source>
</reference>
<name>A0ACC5U9J5_9FLAO</name>
<comment type="caution">
    <text evidence="1">The sequence shown here is derived from an EMBL/GenBank/DDBJ whole genome shotgun (WGS) entry which is preliminary data.</text>
</comment>
<keyword evidence="2" id="KW-1185">Reference proteome</keyword>
<sequence>MKTSLSITLFLFFCFGFAQPKVTNFKDKYDEFDYYAEPSPNSDLTTFFKKHIDLSLLEKVKINYKEDYRKRLFLTFRIEDGKVKYIRTTAIYSELSQQFVEAFKKYDINKLNIEDLSALNMYSLQLTSWQDGKVILNCSQNAVVDRFPVFEGCESVPSYFKMAACIGKKVEDHVVKHITAKDIKNAKLIGVINLKPNIVFDEKGQVRYSTFKTASDSLNLTLRNMMKSFPQAIHPPTRNGNPTVLFHNYRAVLEVDDNGGSYTEDVIEENQSEFGLSSTNKFAMHFKKYLGKEELDYILKHVHQKAVFLTFNLDKKNRPINIATTVFRNEDINDKLVRAFKKFPDEALNIESPDVLNRYSIHLISNINGIKTFECSNKPSVGRPPVFAGCQKSKKYTDLTECLYAQVAGEIQRKFDVDLGKKTKLTGTIRILSRFKVNAKGDIVGVKIQSPNPFLSSEVETILKEMPKAISPGLLDGKPVSVPFSLPVVLEIEPNKPEEDPFKGLRKGM</sequence>
<protein>
    <submittedName>
        <fullName evidence="1">Energy transducer TonB</fullName>
    </submittedName>
</protein>
<accession>A0ACC5U9J5</accession>
<dbReference type="Proteomes" id="UP001647509">
    <property type="component" value="Unassembled WGS sequence"/>
</dbReference>